<gene>
    <name evidence="2" type="ORF">OPDIPICF_00252</name>
</gene>
<keyword evidence="1" id="KW-0472">Membrane</keyword>
<protein>
    <submittedName>
        <fullName evidence="2">Uncharacterized protein</fullName>
    </submittedName>
</protein>
<evidence type="ECO:0000256" key="1">
    <source>
        <dbReference type="SAM" id="Phobius"/>
    </source>
</evidence>
<name>A0A5S9MVK7_9GAMM</name>
<feature type="transmembrane region" description="Helical" evidence="1">
    <location>
        <begin position="31"/>
        <end position="55"/>
    </location>
</feature>
<feature type="transmembrane region" description="Helical" evidence="1">
    <location>
        <begin position="188"/>
        <end position="214"/>
    </location>
</feature>
<reference evidence="2 3" key="1">
    <citation type="submission" date="2019-11" db="EMBL/GenBank/DDBJ databases">
        <authorList>
            <person name="Holert J."/>
        </authorList>
    </citation>
    <scope>NUCLEOTIDE SEQUENCE [LARGE SCALE GENOMIC DNA]</scope>
    <source>
        <strain evidence="2">SB11_3</strain>
    </source>
</reference>
<dbReference type="AlphaFoldDB" id="A0A5S9MVK7"/>
<keyword evidence="1" id="KW-0812">Transmembrane</keyword>
<dbReference type="Proteomes" id="UP000441399">
    <property type="component" value="Unassembled WGS sequence"/>
</dbReference>
<evidence type="ECO:0000313" key="3">
    <source>
        <dbReference type="Proteomes" id="UP000441399"/>
    </source>
</evidence>
<dbReference type="OrthoDB" id="9255906at2"/>
<sequence>MRVISWIIFFLIALVGASFSLHYLMHEKLTLTYTLVAFFLCLNLLICFWEICLFLRIDFIAERNAIYTRDHLDDKNTPVNDFMMRKVPISKALSPTVWSEIWATYSQFDGSYADRRTFGFAADIGNGFWTLIPGLIFHIGLSVHFLEARVLGLIGLLMFYQMTYMTALYWVSFIVNKRYERLKFSENMIYILGTNAPWFIFGLYCMWVCLQMMMTNSYAPFIQ</sequence>
<proteinExistence type="predicted"/>
<keyword evidence="3" id="KW-1185">Reference proteome</keyword>
<feature type="transmembrane region" description="Helical" evidence="1">
    <location>
        <begin position="7"/>
        <end position="25"/>
    </location>
</feature>
<feature type="transmembrane region" description="Helical" evidence="1">
    <location>
        <begin position="124"/>
        <end position="146"/>
    </location>
</feature>
<dbReference type="EMBL" id="CACSIO010000001">
    <property type="protein sequence ID" value="CAA0080928.1"/>
    <property type="molecule type" value="Genomic_DNA"/>
</dbReference>
<accession>A0A5S9MVK7</accession>
<evidence type="ECO:0000313" key="2">
    <source>
        <dbReference type="EMBL" id="CAA0080928.1"/>
    </source>
</evidence>
<keyword evidence="1" id="KW-1133">Transmembrane helix</keyword>
<organism evidence="2 3">
    <name type="scientific">BD1-7 clade bacterium</name>
    <dbReference type="NCBI Taxonomy" id="2029982"/>
    <lineage>
        <taxon>Bacteria</taxon>
        <taxon>Pseudomonadati</taxon>
        <taxon>Pseudomonadota</taxon>
        <taxon>Gammaproteobacteria</taxon>
        <taxon>Cellvibrionales</taxon>
        <taxon>Spongiibacteraceae</taxon>
        <taxon>BD1-7 clade</taxon>
    </lineage>
</organism>
<feature type="transmembrane region" description="Helical" evidence="1">
    <location>
        <begin position="152"/>
        <end position="176"/>
    </location>
</feature>